<gene>
    <name evidence="2" type="ORF">FHX81_6999</name>
</gene>
<comment type="caution">
    <text evidence="2">The sequence shown here is derived from an EMBL/GenBank/DDBJ whole genome shotgun (WGS) entry which is preliminary data.</text>
</comment>
<feature type="region of interest" description="Disordered" evidence="1">
    <location>
        <begin position="1"/>
        <end position="68"/>
    </location>
</feature>
<organism evidence="2 3">
    <name type="scientific">Saccharothrix saharensis</name>
    <dbReference type="NCBI Taxonomy" id="571190"/>
    <lineage>
        <taxon>Bacteria</taxon>
        <taxon>Bacillati</taxon>
        <taxon>Actinomycetota</taxon>
        <taxon>Actinomycetes</taxon>
        <taxon>Pseudonocardiales</taxon>
        <taxon>Pseudonocardiaceae</taxon>
        <taxon>Saccharothrix</taxon>
    </lineage>
</organism>
<feature type="compositionally biased region" description="Basic and acidic residues" evidence="1">
    <location>
        <begin position="58"/>
        <end position="68"/>
    </location>
</feature>
<evidence type="ECO:0000313" key="2">
    <source>
        <dbReference type="EMBL" id="TQM84544.1"/>
    </source>
</evidence>
<dbReference type="RefSeq" id="WP_141982712.1">
    <property type="nucleotide sequence ID" value="NZ_VFPP01000001.1"/>
</dbReference>
<sequence length="68" mass="7097">MSSWFRTATSTPDGRGTRAIPVSTGPNRDQCGAYPANTASTADFPVPAASAAQPSVDGLDRWEGRRSA</sequence>
<feature type="compositionally biased region" description="Low complexity" evidence="1">
    <location>
        <begin position="45"/>
        <end position="56"/>
    </location>
</feature>
<protein>
    <submittedName>
        <fullName evidence="2">Uncharacterized protein</fullName>
    </submittedName>
</protein>
<dbReference type="AlphaFoldDB" id="A0A543JP56"/>
<accession>A0A543JP56</accession>
<keyword evidence="3" id="KW-1185">Reference proteome</keyword>
<dbReference type="EMBL" id="VFPP01000001">
    <property type="protein sequence ID" value="TQM84544.1"/>
    <property type="molecule type" value="Genomic_DNA"/>
</dbReference>
<evidence type="ECO:0000256" key="1">
    <source>
        <dbReference type="SAM" id="MobiDB-lite"/>
    </source>
</evidence>
<feature type="compositionally biased region" description="Polar residues" evidence="1">
    <location>
        <begin position="1"/>
        <end position="12"/>
    </location>
</feature>
<evidence type="ECO:0000313" key="3">
    <source>
        <dbReference type="Proteomes" id="UP000316628"/>
    </source>
</evidence>
<proteinExistence type="predicted"/>
<name>A0A543JP56_9PSEU</name>
<reference evidence="2 3" key="1">
    <citation type="submission" date="2019-06" db="EMBL/GenBank/DDBJ databases">
        <title>Sequencing the genomes of 1000 actinobacteria strains.</title>
        <authorList>
            <person name="Klenk H.-P."/>
        </authorList>
    </citation>
    <scope>NUCLEOTIDE SEQUENCE [LARGE SCALE GENOMIC DNA]</scope>
    <source>
        <strain evidence="2 3">DSM 45456</strain>
    </source>
</reference>
<dbReference type="Proteomes" id="UP000316628">
    <property type="component" value="Unassembled WGS sequence"/>
</dbReference>